<feature type="domain" description="Ammonium transporter AmtB-like" evidence="10">
    <location>
        <begin position="18"/>
        <end position="405"/>
    </location>
</feature>
<gene>
    <name evidence="11" type="ORF">EDD38_6153</name>
</gene>
<dbReference type="EMBL" id="RKQG01000002">
    <property type="protein sequence ID" value="RPE29007.1"/>
    <property type="molecule type" value="Genomic_DNA"/>
</dbReference>
<dbReference type="GO" id="GO:0008519">
    <property type="term" value="F:ammonium channel activity"/>
    <property type="evidence" value="ECO:0007669"/>
    <property type="project" value="InterPro"/>
</dbReference>
<proteinExistence type="inferred from homology"/>
<evidence type="ECO:0000256" key="5">
    <source>
        <dbReference type="ARBA" id="ARBA00022989"/>
    </source>
</evidence>
<feature type="transmembrane region" description="Helical" evidence="9">
    <location>
        <begin position="136"/>
        <end position="157"/>
    </location>
</feature>
<evidence type="ECO:0000256" key="8">
    <source>
        <dbReference type="ARBA" id="ARBA00050025"/>
    </source>
</evidence>
<dbReference type="PANTHER" id="PTHR43029:SF10">
    <property type="entry name" value="AMMONIUM TRANSPORTER MEP2"/>
    <property type="match status" value="1"/>
</dbReference>
<comment type="subcellular location">
    <subcellularLocation>
        <location evidence="9">Cell membrane</location>
        <topology evidence="9">Multi-pass membrane protein</topology>
    </subcellularLocation>
    <subcellularLocation>
        <location evidence="1">Membrane</location>
        <topology evidence="1">Multi-pass membrane protein</topology>
    </subcellularLocation>
</comment>
<evidence type="ECO:0000256" key="2">
    <source>
        <dbReference type="ARBA" id="ARBA00005887"/>
    </source>
</evidence>
<dbReference type="SUPFAM" id="SSF111352">
    <property type="entry name" value="Ammonium transporter"/>
    <property type="match status" value="1"/>
</dbReference>
<dbReference type="InterPro" id="IPR001905">
    <property type="entry name" value="Ammonium_transpt"/>
</dbReference>
<comment type="caution">
    <text evidence="11">The sequence shown here is derived from an EMBL/GenBank/DDBJ whole genome shotgun (WGS) entry which is preliminary data.</text>
</comment>
<keyword evidence="7 9" id="KW-0924">Ammonia transport</keyword>
<protein>
    <recommendedName>
        <fullName evidence="8 9">Ammonium transporter</fullName>
    </recommendedName>
</protein>
<feature type="transmembrane region" description="Helical" evidence="9">
    <location>
        <begin position="208"/>
        <end position="226"/>
    </location>
</feature>
<keyword evidence="6 9" id="KW-0472">Membrane</keyword>
<evidence type="ECO:0000259" key="10">
    <source>
        <dbReference type="Pfam" id="PF00909"/>
    </source>
</evidence>
<evidence type="ECO:0000256" key="7">
    <source>
        <dbReference type="ARBA" id="ARBA00023177"/>
    </source>
</evidence>
<sequence>MLCAPPPMPPAYNAGDTAWLLASTAMVLLMTPGLAFFYGGMVRLKHVLMMIKMSFAALAFGSLVWWALGYTLAFGPDAGGAGIIGNLDRAFLRGVELDTLTGAIPTYIFATFQMGFAVVTVALISGSVADRARMRGWLVFVPLWLLVVYAPTAHWVFDSQGWIHDRLGALDFAGGLPVELSSGASGLAVALALRGPRDWARREERPNNIPLVVIGVGLLWFGWFGFNSGSALSDQGTAAAAFLNTQLGAAAAMVTWPLVEKWRTGRVSTTGVVSAGVAGMVAITPACGEINSLGAVVTGLVAGAVCAWAVTLKYRFGVDDTLDVVGVHGVGGLTGLLMVGLFATARISGTEGLFYGGGWSLLGKQALAVLAVAAFSFTLTRLLAELVEAVVGFRAAAEYQHVPGEETETAYDTLTAERLGELVGSGAVRSDSELVRRIAELIRARREDGN</sequence>
<dbReference type="NCBIfam" id="TIGR00836">
    <property type="entry name" value="amt"/>
    <property type="match status" value="1"/>
</dbReference>
<name>A0A3N4RKR7_9ACTN</name>
<evidence type="ECO:0000313" key="12">
    <source>
        <dbReference type="Proteomes" id="UP000266906"/>
    </source>
</evidence>
<dbReference type="Pfam" id="PF00909">
    <property type="entry name" value="Ammonium_transp"/>
    <property type="match status" value="1"/>
</dbReference>
<evidence type="ECO:0000256" key="1">
    <source>
        <dbReference type="ARBA" id="ARBA00004141"/>
    </source>
</evidence>
<evidence type="ECO:0000256" key="6">
    <source>
        <dbReference type="ARBA" id="ARBA00023136"/>
    </source>
</evidence>
<accession>A0A3N4RKR7</accession>
<feature type="transmembrane region" description="Helical" evidence="9">
    <location>
        <begin position="50"/>
        <end position="68"/>
    </location>
</feature>
<keyword evidence="12" id="KW-1185">Reference proteome</keyword>
<reference evidence="11 12" key="1">
    <citation type="submission" date="2018-11" db="EMBL/GenBank/DDBJ databases">
        <title>Sequencing the genomes of 1000 actinobacteria strains.</title>
        <authorList>
            <person name="Klenk H.-P."/>
        </authorList>
    </citation>
    <scope>NUCLEOTIDE SEQUENCE [LARGE SCALE GENOMIC DNA]</scope>
    <source>
        <strain evidence="11 12">DSM 44781</strain>
    </source>
</reference>
<evidence type="ECO:0000256" key="9">
    <source>
        <dbReference type="RuleBase" id="RU362002"/>
    </source>
</evidence>
<feature type="transmembrane region" description="Helical" evidence="9">
    <location>
        <begin position="104"/>
        <end position="124"/>
    </location>
</feature>
<dbReference type="Proteomes" id="UP000266906">
    <property type="component" value="Unassembled WGS sequence"/>
</dbReference>
<evidence type="ECO:0000256" key="4">
    <source>
        <dbReference type="ARBA" id="ARBA00022692"/>
    </source>
</evidence>
<dbReference type="InterPro" id="IPR024041">
    <property type="entry name" value="NH4_transpt_AmtB-like_dom"/>
</dbReference>
<dbReference type="Gene3D" id="1.10.3430.10">
    <property type="entry name" value="Ammonium transporter AmtB like domains"/>
    <property type="match status" value="1"/>
</dbReference>
<keyword evidence="5 9" id="KW-1133">Transmembrane helix</keyword>
<evidence type="ECO:0000256" key="3">
    <source>
        <dbReference type="ARBA" id="ARBA00022448"/>
    </source>
</evidence>
<keyword evidence="3 9" id="KW-0813">Transport</keyword>
<dbReference type="AlphaFoldDB" id="A0A3N4RKR7"/>
<organism evidence="11 12">
    <name type="scientific">Kitasatospora cineracea</name>
    <dbReference type="NCBI Taxonomy" id="88074"/>
    <lineage>
        <taxon>Bacteria</taxon>
        <taxon>Bacillati</taxon>
        <taxon>Actinomycetota</taxon>
        <taxon>Actinomycetes</taxon>
        <taxon>Kitasatosporales</taxon>
        <taxon>Streptomycetaceae</taxon>
        <taxon>Kitasatospora</taxon>
    </lineage>
</organism>
<dbReference type="InterPro" id="IPR029020">
    <property type="entry name" value="Ammonium/urea_transptr"/>
</dbReference>
<feature type="transmembrane region" description="Helical" evidence="9">
    <location>
        <begin position="324"/>
        <end position="345"/>
    </location>
</feature>
<feature type="transmembrane region" description="Helical" evidence="9">
    <location>
        <begin position="238"/>
        <end position="259"/>
    </location>
</feature>
<comment type="similarity">
    <text evidence="2 9">Belongs to the ammonia transporter channel (TC 1.A.11.2) family.</text>
</comment>
<dbReference type="PANTHER" id="PTHR43029">
    <property type="entry name" value="AMMONIUM TRANSPORTER MEP2"/>
    <property type="match status" value="1"/>
</dbReference>
<feature type="transmembrane region" description="Helical" evidence="9">
    <location>
        <begin position="266"/>
        <end position="286"/>
    </location>
</feature>
<keyword evidence="4 9" id="KW-0812">Transmembrane</keyword>
<dbReference type="RefSeq" id="WP_123820658.1">
    <property type="nucleotide sequence ID" value="NZ_RKQG01000002.1"/>
</dbReference>
<feature type="transmembrane region" description="Helical" evidence="9">
    <location>
        <begin position="365"/>
        <end position="384"/>
    </location>
</feature>
<feature type="transmembrane region" description="Helical" evidence="9">
    <location>
        <begin position="177"/>
        <end position="196"/>
    </location>
</feature>
<evidence type="ECO:0000313" key="11">
    <source>
        <dbReference type="EMBL" id="RPE29007.1"/>
    </source>
</evidence>
<feature type="transmembrane region" description="Helical" evidence="9">
    <location>
        <begin position="18"/>
        <end position="38"/>
    </location>
</feature>
<dbReference type="GO" id="GO:0005886">
    <property type="term" value="C:plasma membrane"/>
    <property type="evidence" value="ECO:0007669"/>
    <property type="project" value="UniProtKB-SubCell"/>
</dbReference>
<feature type="transmembrane region" description="Helical" evidence="9">
    <location>
        <begin position="292"/>
        <end position="312"/>
    </location>
</feature>